<dbReference type="PANTHER" id="PTHR42804:SF1">
    <property type="entry name" value="ALDEHYDE DEHYDROGENASE-RELATED"/>
    <property type="match status" value="1"/>
</dbReference>
<dbReference type="InterPro" id="IPR016161">
    <property type="entry name" value="Ald_DH/histidinol_DH"/>
</dbReference>
<keyword evidence="2 6" id="KW-0560">Oxidoreductase</keyword>
<evidence type="ECO:0000256" key="5">
    <source>
        <dbReference type="PROSITE-ProRule" id="PRU10007"/>
    </source>
</evidence>
<dbReference type="EC" id="1.2.1.3" evidence="3"/>
<dbReference type="GO" id="GO:0004029">
    <property type="term" value="F:aldehyde dehydrogenase (NAD+) activity"/>
    <property type="evidence" value="ECO:0007669"/>
    <property type="project" value="UniProtKB-EC"/>
</dbReference>
<dbReference type="InterPro" id="IPR029510">
    <property type="entry name" value="Ald_DH_CS_GLU"/>
</dbReference>
<organism evidence="8 9">
    <name type="scientific">Mycolicibacterium pulveris</name>
    <name type="common">Mycobacterium pulveris</name>
    <dbReference type="NCBI Taxonomy" id="36813"/>
    <lineage>
        <taxon>Bacteria</taxon>
        <taxon>Bacillati</taxon>
        <taxon>Actinomycetota</taxon>
        <taxon>Actinomycetes</taxon>
        <taxon>Mycobacteriales</taxon>
        <taxon>Mycobacteriaceae</taxon>
        <taxon>Mycolicibacterium</taxon>
    </lineage>
</organism>
<dbReference type="InterPro" id="IPR016162">
    <property type="entry name" value="Ald_DH_N"/>
</dbReference>
<dbReference type="FunFam" id="3.40.605.10:FF:000007">
    <property type="entry name" value="NAD/NADP-dependent betaine aldehyde dehydrogenase"/>
    <property type="match status" value="1"/>
</dbReference>
<proteinExistence type="inferred from homology"/>
<name>A0A7I7UQI2_MYCPV</name>
<dbReference type="EMBL" id="AP022599">
    <property type="protein sequence ID" value="BBY83722.1"/>
    <property type="molecule type" value="Genomic_DNA"/>
</dbReference>
<comment type="catalytic activity">
    <reaction evidence="4">
        <text>an aldehyde + NAD(+) + H2O = a carboxylate + NADH + 2 H(+)</text>
        <dbReference type="Rhea" id="RHEA:16185"/>
        <dbReference type="ChEBI" id="CHEBI:15377"/>
        <dbReference type="ChEBI" id="CHEBI:15378"/>
        <dbReference type="ChEBI" id="CHEBI:17478"/>
        <dbReference type="ChEBI" id="CHEBI:29067"/>
        <dbReference type="ChEBI" id="CHEBI:57540"/>
        <dbReference type="ChEBI" id="CHEBI:57945"/>
        <dbReference type="EC" id="1.2.1.3"/>
    </reaction>
</comment>
<dbReference type="Gene3D" id="3.40.605.10">
    <property type="entry name" value="Aldehyde Dehydrogenase, Chain A, domain 1"/>
    <property type="match status" value="1"/>
</dbReference>
<evidence type="ECO:0000259" key="7">
    <source>
        <dbReference type="Pfam" id="PF00171"/>
    </source>
</evidence>
<feature type="domain" description="Aldehyde dehydrogenase" evidence="7">
    <location>
        <begin position="14"/>
        <end position="478"/>
    </location>
</feature>
<dbReference type="PROSITE" id="PS00070">
    <property type="entry name" value="ALDEHYDE_DEHYDR_CYS"/>
    <property type="match status" value="1"/>
</dbReference>
<evidence type="ECO:0000256" key="1">
    <source>
        <dbReference type="ARBA" id="ARBA00009986"/>
    </source>
</evidence>
<dbReference type="RefSeq" id="WP_163904797.1">
    <property type="nucleotide sequence ID" value="NZ_AP022599.1"/>
</dbReference>
<dbReference type="AlphaFoldDB" id="A0A7I7UQI2"/>
<keyword evidence="9" id="KW-1185">Reference proteome</keyword>
<evidence type="ECO:0000313" key="8">
    <source>
        <dbReference type="EMBL" id="BBY83722.1"/>
    </source>
</evidence>
<dbReference type="Proteomes" id="UP000467252">
    <property type="component" value="Chromosome"/>
</dbReference>
<dbReference type="PANTHER" id="PTHR42804">
    <property type="entry name" value="ALDEHYDE DEHYDROGENASE"/>
    <property type="match status" value="1"/>
</dbReference>
<dbReference type="InterPro" id="IPR015590">
    <property type="entry name" value="Aldehyde_DH_dom"/>
</dbReference>
<protein>
    <recommendedName>
        <fullName evidence="3">aldehyde dehydrogenase (NAD(+))</fullName>
        <ecNumber evidence="3">1.2.1.3</ecNumber>
    </recommendedName>
</protein>
<dbReference type="Pfam" id="PF00171">
    <property type="entry name" value="Aldedh"/>
    <property type="match status" value="1"/>
</dbReference>
<dbReference type="SUPFAM" id="SSF53720">
    <property type="entry name" value="ALDH-like"/>
    <property type="match status" value="1"/>
</dbReference>
<sequence>MAVPTELNYIDGEWVDGGSDRWITVTDPSHDVAIARVPDSTAAVVDSAVRAARQAFDEGTWRHLPAEERRAVIVRLAVELEQRMSLFDEIIPKEAGCPVRLSGMMQTATPIGMIREMAEWAGLIDDVRATPITSAPSVGQSEVRREPVGVCAGFVPFNFPLFMTIWKSVPPILMGNSVVIKSSPLTPLASIEFIRACESAGVPHGVINLVHGDVVAGEALVEHPDVDHVTFTGSTAVGSRVMASAAPTVKRLTLELGGKSPSILLPGGDVELAARAALFAAFMHAGQACVATTRFLVPDTSYADALELLRERTEALVLGPAEDYATDVGPLISDQQLDRVDGMVQRAVEQGAKVVVGGRRAEVDADGFYYLPTVLADIRPEMEIAREEVFGPVLAVLRYSTVEEAVALANGTDYGLGAAVWGPMVQAREVARLVQAGTVWINDYGVLAPQPFGGYKRSGFGREYGLEGMLEYTQIKHIYTSLDGGDLDSRPYGLVGSGWPDAEEIGR</sequence>
<evidence type="ECO:0000256" key="3">
    <source>
        <dbReference type="ARBA" id="ARBA00024226"/>
    </source>
</evidence>
<feature type="active site" evidence="5">
    <location>
        <position position="255"/>
    </location>
</feature>
<evidence type="ECO:0000256" key="4">
    <source>
        <dbReference type="ARBA" id="ARBA00049194"/>
    </source>
</evidence>
<dbReference type="InterPro" id="IPR016160">
    <property type="entry name" value="Ald_DH_CS_CYS"/>
</dbReference>
<dbReference type="Gene3D" id="3.40.309.10">
    <property type="entry name" value="Aldehyde Dehydrogenase, Chain A, domain 2"/>
    <property type="match status" value="1"/>
</dbReference>
<gene>
    <name evidence="8" type="ORF">MPUL_48800</name>
</gene>
<evidence type="ECO:0000256" key="6">
    <source>
        <dbReference type="RuleBase" id="RU003345"/>
    </source>
</evidence>
<reference evidence="8 9" key="1">
    <citation type="journal article" date="2019" name="Emerg. Microbes Infect.">
        <title>Comprehensive subspecies identification of 175 nontuberculous mycobacteria species based on 7547 genomic profiles.</title>
        <authorList>
            <person name="Matsumoto Y."/>
            <person name="Kinjo T."/>
            <person name="Motooka D."/>
            <person name="Nabeya D."/>
            <person name="Jung N."/>
            <person name="Uechi K."/>
            <person name="Horii T."/>
            <person name="Iida T."/>
            <person name="Fujita J."/>
            <person name="Nakamura S."/>
        </authorList>
    </citation>
    <scope>NUCLEOTIDE SEQUENCE [LARGE SCALE GENOMIC DNA]</scope>
    <source>
        <strain evidence="8 9">JCM 6370</strain>
    </source>
</reference>
<dbReference type="PROSITE" id="PS00687">
    <property type="entry name" value="ALDEHYDE_DEHYDR_GLU"/>
    <property type="match status" value="1"/>
</dbReference>
<dbReference type="InterPro" id="IPR016163">
    <property type="entry name" value="Ald_DH_C"/>
</dbReference>
<evidence type="ECO:0000313" key="9">
    <source>
        <dbReference type="Proteomes" id="UP000467252"/>
    </source>
</evidence>
<accession>A0A7I7UQI2</accession>
<comment type="similarity">
    <text evidence="1 6">Belongs to the aldehyde dehydrogenase family.</text>
</comment>
<evidence type="ECO:0000256" key="2">
    <source>
        <dbReference type="ARBA" id="ARBA00023002"/>
    </source>
</evidence>